<protein>
    <submittedName>
        <fullName evidence="6">Holin</fullName>
    </submittedName>
</protein>
<evidence type="ECO:0000256" key="1">
    <source>
        <dbReference type="ARBA" id="ARBA00004301"/>
    </source>
</evidence>
<keyword evidence="4 5" id="KW-0472">Membrane</keyword>
<dbReference type="GO" id="GO:0033644">
    <property type="term" value="C:host cell membrane"/>
    <property type="evidence" value="ECO:0007669"/>
    <property type="project" value="UniProtKB-SubCell"/>
</dbReference>
<dbReference type="NCBIfam" id="TIGR01593">
    <property type="entry name" value="holin_tox_secr"/>
    <property type="match status" value="1"/>
</dbReference>
<evidence type="ECO:0000256" key="2">
    <source>
        <dbReference type="ARBA" id="ARBA00022692"/>
    </source>
</evidence>
<comment type="subcellular location">
    <subcellularLocation>
        <location evidence="1">Host membrane</location>
        <topology evidence="1">Multi-pass membrane protein</topology>
    </subcellularLocation>
</comment>
<evidence type="ECO:0000256" key="3">
    <source>
        <dbReference type="ARBA" id="ARBA00022989"/>
    </source>
</evidence>
<reference evidence="6" key="1">
    <citation type="journal article" date="2021" name="Proc. Natl. Acad. Sci. U.S.A.">
        <title>A Catalog of Tens of Thousands of Viruses from Human Metagenomes Reveals Hidden Associations with Chronic Diseases.</title>
        <authorList>
            <person name="Tisza M.J."/>
            <person name="Buck C.B."/>
        </authorList>
    </citation>
    <scope>NUCLEOTIDE SEQUENCE</scope>
    <source>
        <strain evidence="6">CtMAv2</strain>
    </source>
</reference>
<keyword evidence="2 5" id="KW-0812">Transmembrane</keyword>
<organism evidence="6">
    <name type="scientific">Siphoviridae sp. ctMAv2</name>
    <dbReference type="NCBI Taxonomy" id="2826258"/>
    <lineage>
        <taxon>Viruses</taxon>
        <taxon>Duplodnaviria</taxon>
        <taxon>Heunggongvirae</taxon>
        <taxon>Uroviricota</taxon>
        <taxon>Caudoviricetes</taxon>
    </lineage>
</organism>
<accession>A0A8S5LSA1</accession>
<sequence>MKEFWNMIQLVFTAIGGWLGWFLGGCDGLLFALIAFVVIDYITGVMCAVSDHTLSSEVGFRGICRKVLIFLLVGIANILDVQVIGTGSVLRTAVIFFYISNEGVSLLENAGHLGLPIPQKLKDILAQLHDRADGTDDEKED</sequence>
<evidence type="ECO:0000313" key="6">
    <source>
        <dbReference type="EMBL" id="DAD72925.1"/>
    </source>
</evidence>
<evidence type="ECO:0000256" key="4">
    <source>
        <dbReference type="ARBA" id="ARBA00023136"/>
    </source>
</evidence>
<feature type="transmembrane region" description="Helical" evidence="5">
    <location>
        <begin position="69"/>
        <end position="99"/>
    </location>
</feature>
<evidence type="ECO:0000256" key="5">
    <source>
        <dbReference type="SAM" id="Phobius"/>
    </source>
</evidence>
<keyword evidence="3 5" id="KW-1133">Transmembrane helix</keyword>
<dbReference type="Pfam" id="PF05105">
    <property type="entry name" value="Phage_holin_4_1"/>
    <property type="match status" value="1"/>
</dbReference>
<dbReference type="EMBL" id="BK014727">
    <property type="protein sequence ID" value="DAD72925.1"/>
    <property type="molecule type" value="Genomic_DNA"/>
</dbReference>
<name>A0A8S5LSA1_9CAUD</name>
<proteinExistence type="predicted"/>
<dbReference type="PROSITE" id="PS51257">
    <property type="entry name" value="PROKAR_LIPOPROTEIN"/>
    <property type="match status" value="1"/>
</dbReference>
<dbReference type="InterPro" id="IPR006480">
    <property type="entry name" value="Phage_holin_4_1"/>
</dbReference>